<evidence type="ECO:0000313" key="3">
    <source>
        <dbReference type="EMBL" id="SEB34679.1"/>
    </source>
</evidence>
<feature type="region of interest" description="Disordered" evidence="1">
    <location>
        <begin position="29"/>
        <end position="92"/>
    </location>
</feature>
<name>A0A1H4IKR4_9HYPH</name>
<proteinExistence type="predicted"/>
<evidence type="ECO:0000256" key="1">
    <source>
        <dbReference type="SAM" id="MobiDB-lite"/>
    </source>
</evidence>
<dbReference type="EMBL" id="FNSL01000001">
    <property type="protein sequence ID" value="SEB34679.1"/>
    <property type="molecule type" value="Genomic_DNA"/>
</dbReference>
<gene>
    <name evidence="3" type="ORF">SAMN05216452_0111</name>
</gene>
<dbReference type="RefSeq" id="WP_177174994.1">
    <property type="nucleotide sequence ID" value="NZ_FNSL01000001.1"/>
</dbReference>
<keyword evidence="4" id="KW-1185">Reference proteome</keyword>
<dbReference type="Proteomes" id="UP000199064">
    <property type="component" value="Unassembled WGS sequence"/>
</dbReference>
<evidence type="ECO:0000256" key="2">
    <source>
        <dbReference type="SAM" id="SignalP"/>
    </source>
</evidence>
<organism evidence="3 4">
    <name type="scientific">Nitratireductor aquibiodomus</name>
    <dbReference type="NCBI Taxonomy" id="204799"/>
    <lineage>
        <taxon>Bacteria</taxon>
        <taxon>Pseudomonadati</taxon>
        <taxon>Pseudomonadota</taxon>
        <taxon>Alphaproteobacteria</taxon>
        <taxon>Hyphomicrobiales</taxon>
        <taxon>Phyllobacteriaceae</taxon>
        <taxon>Nitratireductor</taxon>
    </lineage>
</organism>
<keyword evidence="2" id="KW-0732">Signal</keyword>
<sequence length="92" mass="10568">MRLPVRHMTILMVATALAAALAAAPASADEVWAHDAERSRQARMQRDLERSRDMQEDQHQEWMRGQRDIPRLITPNTPNLNVPIYTSPPRLQ</sequence>
<evidence type="ECO:0008006" key="5">
    <source>
        <dbReference type="Google" id="ProtNLM"/>
    </source>
</evidence>
<dbReference type="AlphaFoldDB" id="A0A1H4IKR4"/>
<feature type="chain" id="PRO_5011731156" description="Secreted protein" evidence="2">
    <location>
        <begin position="29"/>
        <end position="92"/>
    </location>
</feature>
<feature type="compositionally biased region" description="Basic and acidic residues" evidence="1">
    <location>
        <begin position="31"/>
        <end position="70"/>
    </location>
</feature>
<protein>
    <recommendedName>
        <fullName evidence="5">Secreted protein</fullName>
    </recommendedName>
</protein>
<reference evidence="4" key="1">
    <citation type="submission" date="2016-10" db="EMBL/GenBank/DDBJ databases">
        <authorList>
            <person name="Varghese N."/>
            <person name="Submissions S."/>
        </authorList>
    </citation>
    <scope>NUCLEOTIDE SEQUENCE [LARGE SCALE GENOMIC DNA]</scope>
    <source>
        <strain evidence="4">ES.061</strain>
    </source>
</reference>
<evidence type="ECO:0000313" key="4">
    <source>
        <dbReference type="Proteomes" id="UP000199064"/>
    </source>
</evidence>
<accession>A0A1H4IKR4</accession>
<feature type="signal peptide" evidence="2">
    <location>
        <begin position="1"/>
        <end position="28"/>
    </location>
</feature>